<dbReference type="InterPro" id="IPR012338">
    <property type="entry name" value="Beta-lactam/transpept-like"/>
</dbReference>
<dbReference type="SUPFAM" id="SSF56601">
    <property type="entry name" value="beta-lactamase/transpeptidase-like"/>
    <property type="match status" value="1"/>
</dbReference>
<dbReference type="InterPro" id="IPR056008">
    <property type="entry name" value="DUF7586"/>
</dbReference>
<dbReference type="Pfam" id="PF00144">
    <property type="entry name" value="Beta-lactamase"/>
    <property type="match status" value="1"/>
</dbReference>
<evidence type="ECO:0000259" key="2">
    <source>
        <dbReference type="Pfam" id="PF24491"/>
    </source>
</evidence>
<reference evidence="3 4" key="1">
    <citation type="submission" date="2019-01" db="EMBL/GenBank/DDBJ databases">
        <title>Nocardioides guangzhouensis sp. nov., an actinobacterium isolated from soil.</title>
        <authorList>
            <person name="Fu Y."/>
            <person name="Cai Y."/>
            <person name="Lin Z."/>
            <person name="Chen P."/>
        </authorList>
    </citation>
    <scope>NUCLEOTIDE SEQUENCE [LARGE SCALE GENOMIC DNA]</scope>
    <source>
        <strain evidence="3 4">130</strain>
    </source>
</reference>
<organism evidence="3 4">
    <name type="scientific">Nocardioides guangzhouensis</name>
    <dbReference type="NCBI Taxonomy" id="2497878"/>
    <lineage>
        <taxon>Bacteria</taxon>
        <taxon>Bacillati</taxon>
        <taxon>Actinomycetota</taxon>
        <taxon>Actinomycetes</taxon>
        <taxon>Propionibacteriales</taxon>
        <taxon>Nocardioidaceae</taxon>
        <taxon>Nocardioides</taxon>
    </lineage>
</organism>
<evidence type="ECO:0000313" key="4">
    <source>
        <dbReference type="Proteomes" id="UP000295198"/>
    </source>
</evidence>
<dbReference type="OrthoDB" id="3863176at2"/>
<dbReference type="GO" id="GO:0016787">
    <property type="term" value="F:hydrolase activity"/>
    <property type="evidence" value="ECO:0007669"/>
    <property type="project" value="UniProtKB-KW"/>
</dbReference>
<dbReference type="EMBL" id="SDKM01000006">
    <property type="protein sequence ID" value="RYP87612.1"/>
    <property type="molecule type" value="Genomic_DNA"/>
</dbReference>
<gene>
    <name evidence="3" type="ORF">EKO23_05980</name>
</gene>
<dbReference type="PANTHER" id="PTHR46825:SF7">
    <property type="entry name" value="D-ALANYL-D-ALANINE CARBOXYPEPTIDASE"/>
    <property type="match status" value="1"/>
</dbReference>
<feature type="domain" description="Beta-lactamase-related" evidence="1">
    <location>
        <begin position="1"/>
        <end position="302"/>
    </location>
</feature>
<comment type="caution">
    <text evidence="3">The sequence shown here is derived from an EMBL/GenBank/DDBJ whole genome shotgun (WGS) entry which is preliminary data.</text>
</comment>
<dbReference type="PANTHER" id="PTHR46825">
    <property type="entry name" value="D-ALANYL-D-ALANINE-CARBOXYPEPTIDASE/ENDOPEPTIDASE AMPH"/>
    <property type="match status" value="1"/>
</dbReference>
<dbReference type="InterPro" id="IPR001466">
    <property type="entry name" value="Beta-lactam-related"/>
</dbReference>
<keyword evidence="4" id="KW-1185">Reference proteome</keyword>
<evidence type="ECO:0000259" key="1">
    <source>
        <dbReference type="Pfam" id="PF00144"/>
    </source>
</evidence>
<dbReference type="AlphaFoldDB" id="A0A4Q4ZHB4"/>
<keyword evidence="3" id="KW-0378">Hydrolase</keyword>
<proteinExistence type="predicted"/>
<name>A0A4Q4ZHB4_9ACTN</name>
<dbReference type="InterPro" id="IPR050491">
    <property type="entry name" value="AmpC-like"/>
</dbReference>
<evidence type="ECO:0000313" key="3">
    <source>
        <dbReference type="EMBL" id="RYP87612.1"/>
    </source>
</evidence>
<feature type="domain" description="DUF7586" evidence="2">
    <location>
        <begin position="320"/>
        <end position="400"/>
    </location>
</feature>
<dbReference type="Gene3D" id="3.40.710.10">
    <property type="entry name" value="DD-peptidase/beta-lactamase superfamily"/>
    <property type="match status" value="1"/>
</dbReference>
<protein>
    <submittedName>
        <fullName evidence="3">Class A beta-lactamase-related serine hydrolase</fullName>
    </submittedName>
</protein>
<sequence length="416" mass="44105">MVAGVVRDGDLVWSAGYGDVPGDPVDTQYKIGSITKTFTAVLVLQLVEEGRLSLDATVSSVLGDVGYGDRTIRGLLAHNAGYQAEPNGPWWERSEGGGFGELDAANDGSDAAFGVGETFHYSNLAYGVLGEVVSRLHGGAWWDNVRDRICAPLGMDRTSYQFSAPHAQGTSVHPFSGEVLHEPHPDTGAMAPAGQLWSTVADLATYCGFLLDGHPDVLPKERLETAYVPQSGALDTGLDYAHGLGFQMFRGGSGTLVGHTGSMPGFIATCFVDRKRRTGVVAMANATAGMPAGQVAIDLLAELEACEPTIPPAWTPSTSVPDAVRDVLGQWHWGTSVITMTWEGDALVTRRAGVEAYRHQLRDGRLVGSSGYMHGEELEVVRNDDGSVSHLDLATFILTRSPYDPAAPIPGGSPLA</sequence>
<dbReference type="Proteomes" id="UP000295198">
    <property type="component" value="Unassembled WGS sequence"/>
</dbReference>
<dbReference type="Pfam" id="PF24491">
    <property type="entry name" value="DUF7586"/>
    <property type="match status" value="1"/>
</dbReference>
<accession>A0A4Q4ZHB4</accession>